<evidence type="ECO:0000313" key="3">
    <source>
        <dbReference type="EMBL" id="STP65411.1"/>
    </source>
</evidence>
<reference evidence="4 9" key="4">
    <citation type="submission" date="2023-02" db="EMBL/GenBank/DDBJ databases">
        <title>Results of the 2020 Genomic Proficiency Test for the network of European Union Reference Laboratory for Antimicrobial Resistance assessing whole genome sequencing capacities.</title>
        <authorList>
            <person name="Hoffmann M."/>
            <person name="Luo Y."/>
            <person name="Sorensen L.H."/>
            <person name="Pedersen S.K."/>
            <person name="Hendriksen R.S."/>
        </authorList>
    </citation>
    <scope>NUCLEOTIDE SEQUENCE [LARGE SCALE GENOMIC DNA]</scope>
    <source>
        <strain evidence="4 9">GENOMIC22-006</strain>
    </source>
</reference>
<dbReference type="EMBL" id="CP119528">
    <property type="protein sequence ID" value="WER41797.1"/>
    <property type="molecule type" value="Genomic_DNA"/>
</dbReference>
<sequence length="153" mass="18408">MDIRDEKCHVYEQLKLLMEERRELSRQYYDLKEYLIHLEEDKIVSDSSDELSQETKFSNFKSEKVLQDYLIQRKMIGTHQRNYKDYGFIIASILKESGKPLSGKQIYQELAKNNDILPDYRNFVNNILPKINRDDSISVERAMRGYWQYRNTP</sequence>
<evidence type="ECO:0000313" key="10">
    <source>
        <dbReference type="Proteomes" id="UP001222182"/>
    </source>
</evidence>
<dbReference type="EMBL" id="CP119159">
    <property type="protein sequence ID" value="WEH23683.1"/>
    <property type="molecule type" value="Genomic_DNA"/>
</dbReference>
<dbReference type="EMBL" id="UGIX01000001">
    <property type="protein sequence ID" value="STP65411.1"/>
    <property type="molecule type" value="Genomic_DNA"/>
</dbReference>
<dbReference type="EMBL" id="PZZH01000001">
    <property type="protein sequence ID" value="PTN78306.1"/>
    <property type="molecule type" value="Genomic_DNA"/>
</dbReference>
<dbReference type="RefSeq" id="WP_002359859.1">
    <property type="nucleotide sequence ID" value="NZ_AP031218.1"/>
</dbReference>
<evidence type="ECO:0000313" key="9">
    <source>
        <dbReference type="Proteomes" id="UP001221642"/>
    </source>
</evidence>
<dbReference type="Proteomes" id="UP000516122">
    <property type="component" value="Chromosome"/>
</dbReference>
<reference evidence="5 10" key="5">
    <citation type="submission" date="2023-03" db="EMBL/GenBank/DDBJ databases">
        <title>Complete genome sequence of an Enterococcus faecalis urinary isolate.</title>
        <authorList>
            <person name="Brauer A.L."/>
            <person name="Armbruster C.E."/>
        </authorList>
    </citation>
    <scope>NUCLEOTIDE SEQUENCE [LARGE SCALE GENOMIC DNA]</scope>
    <source>
        <strain evidence="5 10">3143</strain>
    </source>
</reference>
<dbReference type="Proteomes" id="UP000254396">
    <property type="component" value="Unassembled WGS sequence"/>
</dbReference>
<gene>
    <name evidence="1" type="ORF">DAI13_11295</name>
    <name evidence="2" type="ORF">H9Q64_10175</name>
    <name evidence="3" type="ORF">NCTC13379_01601</name>
    <name evidence="5" type="ORF">P0083_10715</name>
    <name evidence="4" type="ORF">P0D81_06570</name>
</gene>
<reference evidence="2 8" key="3">
    <citation type="submission" date="2020-08" db="EMBL/GenBank/DDBJ databases">
        <title>Enterococcus faecalis SF28073 genome assembly.</title>
        <authorList>
            <person name="Duerkop B.A."/>
            <person name="Johnson C.N."/>
        </authorList>
    </citation>
    <scope>NUCLEOTIDE SEQUENCE [LARGE SCALE GENOMIC DNA]</scope>
    <source>
        <strain evidence="2 8">SF28073</strain>
    </source>
</reference>
<evidence type="ECO:0000313" key="7">
    <source>
        <dbReference type="Proteomes" id="UP000254396"/>
    </source>
</evidence>
<evidence type="ECO:0000313" key="6">
    <source>
        <dbReference type="Proteomes" id="UP000244140"/>
    </source>
</evidence>
<accession>A0A1X3AER2</accession>
<reference evidence="3 7" key="2">
    <citation type="submission" date="2018-06" db="EMBL/GenBank/DDBJ databases">
        <authorList>
            <consortium name="Pathogen Informatics"/>
            <person name="Doyle S."/>
        </authorList>
    </citation>
    <scope>NUCLEOTIDE SEQUENCE [LARGE SCALE GENOMIC DNA]</scope>
    <source>
        <strain evidence="3 7">NCTC13379</strain>
    </source>
</reference>
<protein>
    <submittedName>
        <fullName evidence="1">Uncharacterized protein</fullName>
    </submittedName>
</protein>
<evidence type="ECO:0000313" key="1">
    <source>
        <dbReference type="EMBL" id="PTN78306.1"/>
    </source>
</evidence>
<evidence type="ECO:0000313" key="5">
    <source>
        <dbReference type="EMBL" id="WER41797.1"/>
    </source>
</evidence>
<dbReference type="Proteomes" id="UP000244140">
    <property type="component" value="Unassembled WGS sequence"/>
</dbReference>
<evidence type="ECO:0000313" key="4">
    <source>
        <dbReference type="EMBL" id="WEH23683.1"/>
    </source>
</evidence>
<name>A0A1X3AER2_ENTFL</name>
<evidence type="ECO:0000313" key="2">
    <source>
        <dbReference type="EMBL" id="QNP36838.1"/>
    </source>
</evidence>
<dbReference type="Proteomes" id="UP001222182">
    <property type="component" value="Chromosome"/>
</dbReference>
<evidence type="ECO:0000313" key="8">
    <source>
        <dbReference type="Proteomes" id="UP000516122"/>
    </source>
</evidence>
<proteinExistence type="predicted"/>
<dbReference type="EMBL" id="CP060804">
    <property type="protein sequence ID" value="QNP36838.1"/>
    <property type="molecule type" value="Genomic_DNA"/>
</dbReference>
<organism evidence="1 6">
    <name type="scientific">Enterococcus faecalis</name>
    <name type="common">Streptococcus faecalis</name>
    <dbReference type="NCBI Taxonomy" id="1351"/>
    <lineage>
        <taxon>Bacteria</taxon>
        <taxon>Bacillati</taxon>
        <taxon>Bacillota</taxon>
        <taxon>Bacilli</taxon>
        <taxon>Lactobacillales</taxon>
        <taxon>Enterococcaceae</taxon>
        <taxon>Enterococcus</taxon>
    </lineage>
</organism>
<dbReference type="Proteomes" id="UP001221642">
    <property type="component" value="Chromosome"/>
</dbReference>
<reference evidence="1 6" key="1">
    <citation type="submission" date="2018-04" db="EMBL/GenBank/DDBJ databases">
        <authorList>
            <person name="Van Tyne D."/>
        </authorList>
    </citation>
    <scope>NUCLEOTIDE SEQUENCE [LARGE SCALE GENOMIC DNA]</scope>
    <source>
        <strain evidence="1 6">B2535</strain>
    </source>
</reference>
<dbReference type="AlphaFoldDB" id="A0A1X3AER2"/>